<accession>A0ABD3F517</accession>
<proteinExistence type="predicted"/>
<protein>
    <recommendedName>
        <fullName evidence="3">NAD(P)-binding domain-containing protein</fullName>
    </recommendedName>
</protein>
<dbReference type="AlphaFoldDB" id="A0ABD3F517"/>
<reference evidence="1 2" key="1">
    <citation type="submission" date="2024-09" db="EMBL/GenBank/DDBJ databases">
        <title>Genome sequencing and assembly of Phytophthora oleae, isolate VK10A, causative agent of rot of olive drupes.</title>
        <authorList>
            <person name="Conti Taguali S."/>
            <person name="Riolo M."/>
            <person name="La Spada F."/>
            <person name="Cacciola S.O."/>
            <person name="Dionisio G."/>
        </authorList>
    </citation>
    <scope>NUCLEOTIDE SEQUENCE [LARGE SCALE GENOMIC DNA]</scope>
    <source>
        <strain evidence="1 2">VK10A</strain>
    </source>
</reference>
<evidence type="ECO:0000313" key="2">
    <source>
        <dbReference type="Proteomes" id="UP001632037"/>
    </source>
</evidence>
<evidence type="ECO:0008006" key="3">
    <source>
        <dbReference type="Google" id="ProtNLM"/>
    </source>
</evidence>
<keyword evidence="2" id="KW-1185">Reference proteome</keyword>
<dbReference type="EMBL" id="JBIMZQ010000034">
    <property type="protein sequence ID" value="KAL3661907.1"/>
    <property type="molecule type" value="Genomic_DNA"/>
</dbReference>
<evidence type="ECO:0000313" key="1">
    <source>
        <dbReference type="EMBL" id="KAL3661907.1"/>
    </source>
</evidence>
<comment type="caution">
    <text evidence="1">The sequence shown here is derived from an EMBL/GenBank/DDBJ whole genome shotgun (WGS) entry which is preliminary data.</text>
</comment>
<dbReference type="Proteomes" id="UP001632037">
    <property type="component" value="Unassembled WGS sequence"/>
</dbReference>
<name>A0ABD3F517_9STRA</name>
<sequence>MGTEANAEAAKKLMNGLVDKVDFIYHLGALELLFRISSGTVEVLSIRPESAW</sequence>
<organism evidence="1 2">
    <name type="scientific">Phytophthora oleae</name>
    <dbReference type="NCBI Taxonomy" id="2107226"/>
    <lineage>
        <taxon>Eukaryota</taxon>
        <taxon>Sar</taxon>
        <taxon>Stramenopiles</taxon>
        <taxon>Oomycota</taxon>
        <taxon>Peronosporomycetes</taxon>
        <taxon>Peronosporales</taxon>
        <taxon>Peronosporaceae</taxon>
        <taxon>Phytophthora</taxon>
    </lineage>
</organism>
<gene>
    <name evidence="1" type="ORF">V7S43_013200</name>
</gene>